<dbReference type="VEuPathDB" id="TriTrypDB:LtaPh_2503000"/>
<dbReference type="OrthoDB" id="266048at2759"/>
<feature type="region of interest" description="Disordered" evidence="2">
    <location>
        <begin position="253"/>
        <end position="314"/>
    </location>
</feature>
<organism evidence="3 4">
    <name type="scientific">Leishmania tarentolae</name>
    <name type="common">Sauroleishmania tarentolae</name>
    <dbReference type="NCBI Taxonomy" id="5689"/>
    <lineage>
        <taxon>Eukaryota</taxon>
        <taxon>Discoba</taxon>
        <taxon>Euglenozoa</taxon>
        <taxon>Kinetoplastea</taxon>
        <taxon>Metakinetoplastina</taxon>
        <taxon>Trypanosomatida</taxon>
        <taxon>Trypanosomatidae</taxon>
        <taxon>Leishmaniinae</taxon>
        <taxon>Leishmania</taxon>
        <taxon>lizard Leishmania</taxon>
    </lineage>
</organism>
<feature type="region of interest" description="Disordered" evidence="2">
    <location>
        <begin position="1"/>
        <end position="23"/>
    </location>
</feature>
<evidence type="ECO:0000256" key="1">
    <source>
        <dbReference type="SAM" id="Coils"/>
    </source>
</evidence>
<keyword evidence="1" id="KW-0175">Coiled coil</keyword>
<protein>
    <submittedName>
        <fullName evidence="3">Uncharacterized protein</fullName>
    </submittedName>
</protein>
<dbReference type="Proteomes" id="UP000419144">
    <property type="component" value="Unassembled WGS sequence"/>
</dbReference>
<keyword evidence="4" id="KW-1185">Reference proteome</keyword>
<dbReference type="AlphaFoldDB" id="A0A640KII8"/>
<accession>A0A640KII8</accession>
<feature type="coiled-coil region" evidence="1">
    <location>
        <begin position="144"/>
        <end position="178"/>
    </location>
</feature>
<feature type="compositionally biased region" description="Low complexity" evidence="2">
    <location>
        <begin position="1"/>
        <end position="11"/>
    </location>
</feature>
<gene>
    <name evidence="3" type="ORF">LtaPh_2503000</name>
</gene>
<comment type="caution">
    <text evidence="3">The sequence shown here is derived from an EMBL/GenBank/DDBJ whole genome shotgun (WGS) entry which is preliminary data.</text>
</comment>
<reference evidence="3" key="1">
    <citation type="submission" date="2019-11" db="EMBL/GenBank/DDBJ databases">
        <title>Leishmania tarentolae CDS.</title>
        <authorList>
            <person name="Goto Y."/>
            <person name="Yamagishi J."/>
        </authorList>
    </citation>
    <scope>NUCLEOTIDE SEQUENCE [LARGE SCALE GENOMIC DNA]</scope>
    <source>
        <strain evidence="3">Parrot Tar II</strain>
    </source>
</reference>
<feature type="coiled-coil region" evidence="1">
    <location>
        <begin position="335"/>
        <end position="380"/>
    </location>
</feature>
<sequence length="696" mass="75714">MPGSSSFSSASTPPPQRRHSPFSMNARSRIDALFESHECASLIDTAVAYDATEGDVEDSLIMSTGVWGNSDSGYTQLCRSCEDTHRLRNSLKRIEAQYVAEIESLRLQLHEAVAQRIAAVRERNELLTSADSSLTHLLQMEQDSQSLRMEVVHTSQEKEQLRRRVEELEKQSIASSQRDARLALVVLEDAETAERVHVETAAEGEALLLMQLRTSEWARVATVTQHVPVHTSKNVDSSFGGAADPRCGGSCANTIGGLSPESASPVSSEQSPQRRRCSPRTSQRRSLSVPMGTRLLSLSPVSPRRRSEGQAEAATSRILSGCARALPGARAAIGDDSSRERIKRLEADLEDQRRLHEAHLAEERALTTEMQAEMDDLIENEMVLLEANSRIALEREWAESAVDSVGYLLQRLCVELCPGKAALDEAFKVADTTLLNATSVTCASASDGGSCEGQGPPTKKQIPIMPGRLGSESTLCKGLMVGLLSAVDETKRGVQNLHHDVARCHAAVDSTGPQQERVEALLHQLLEEIAAQRRKTDDTHSMVRRFARISTHNDSALFRAVGRVEKALKAPARPAALVKEEEVGSATNTENHNALLDPPRQLVTQVLPCVSAMNVTPSTSNTTTTTTGTSAADASKDLKQLPSCVHFVAAEENLFDPSRIHVDPNVAAQKMAALFLGDPLIDFSDADVPETPYDDY</sequence>
<dbReference type="EMBL" id="BLBS01000034">
    <property type="protein sequence ID" value="GET89118.1"/>
    <property type="molecule type" value="Genomic_DNA"/>
</dbReference>
<name>A0A640KII8_LEITA</name>
<evidence type="ECO:0000256" key="2">
    <source>
        <dbReference type="SAM" id="MobiDB-lite"/>
    </source>
</evidence>
<evidence type="ECO:0000313" key="4">
    <source>
        <dbReference type="Proteomes" id="UP000419144"/>
    </source>
</evidence>
<evidence type="ECO:0000313" key="3">
    <source>
        <dbReference type="EMBL" id="GET89118.1"/>
    </source>
</evidence>
<proteinExistence type="predicted"/>